<dbReference type="EC" id="3.4.19.3" evidence="5"/>
<evidence type="ECO:0000256" key="3">
    <source>
        <dbReference type="ARBA" id="ARBA00004496"/>
    </source>
</evidence>
<evidence type="ECO:0000313" key="13">
    <source>
        <dbReference type="EMBL" id="BCR35856.1"/>
    </source>
</evidence>
<keyword evidence="10" id="KW-0788">Thiol protease</keyword>
<dbReference type="GO" id="GO:0016920">
    <property type="term" value="F:pyroglutamyl-peptidase activity"/>
    <property type="evidence" value="ECO:0007669"/>
    <property type="project" value="UniProtKB-EC"/>
</dbReference>
<reference evidence="13" key="1">
    <citation type="submission" date="2021-01" db="EMBL/GenBank/DDBJ databases">
        <title>Draft genome sequence of Acholeplasmataceae bacterium strain Mahy22.</title>
        <authorList>
            <person name="Watanabe M."/>
            <person name="Kojima H."/>
            <person name="Fukui M."/>
        </authorList>
    </citation>
    <scope>NUCLEOTIDE SEQUENCE</scope>
    <source>
        <strain evidence="13">Mahy22</strain>
    </source>
</reference>
<dbReference type="NCBIfam" id="NF009676">
    <property type="entry name" value="PRK13197.1"/>
    <property type="match status" value="1"/>
</dbReference>
<keyword evidence="14" id="KW-1185">Reference proteome</keyword>
<accession>A0A7U9XW02</accession>
<dbReference type="InterPro" id="IPR029762">
    <property type="entry name" value="PGP-I_bact-type"/>
</dbReference>
<evidence type="ECO:0000256" key="1">
    <source>
        <dbReference type="ARBA" id="ARBA00001770"/>
    </source>
</evidence>
<comment type="function">
    <text evidence="2">Removes 5-oxoproline from various penultimate amino acid residues except L-proline.</text>
</comment>
<evidence type="ECO:0000256" key="4">
    <source>
        <dbReference type="ARBA" id="ARBA00006641"/>
    </source>
</evidence>
<gene>
    <name evidence="13" type="primary">pcp</name>
    <name evidence="13" type="ORF">MPAN_007490</name>
</gene>
<proteinExistence type="inferred from homology"/>
<evidence type="ECO:0000256" key="5">
    <source>
        <dbReference type="ARBA" id="ARBA00012915"/>
    </source>
</evidence>
<keyword evidence="9" id="KW-0378">Hydrolase</keyword>
<dbReference type="PANTHER" id="PTHR23402:SF1">
    <property type="entry name" value="PYROGLUTAMYL-PEPTIDASE I"/>
    <property type="match status" value="1"/>
</dbReference>
<dbReference type="AlphaFoldDB" id="A0A7U9XW02"/>
<dbReference type="InterPro" id="IPR016125">
    <property type="entry name" value="Peptidase_C15-like"/>
</dbReference>
<evidence type="ECO:0000256" key="12">
    <source>
        <dbReference type="ARBA" id="ARBA00031559"/>
    </source>
</evidence>
<evidence type="ECO:0000256" key="11">
    <source>
        <dbReference type="ARBA" id="ARBA00030836"/>
    </source>
</evidence>
<dbReference type="PANTHER" id="PTHR23402">
    <property type="entry name" value="PROTEASE FAMILY C15 PYROGLUTAMYL-PEPTIDASE I-RELATED"/>
    <property type="match status" value="1"/>
</dbReference>
<protein>
    <recommendedName>
        <fullName evidence="6">Pyrrolidone-carboxylate peptidase</fullName>
        <ecNumber evidence="5">3.4.19.3</ecNumber>
    </recommendedName>
    <alternativeName>
        <fullName evidence="11">5-oxoprolyl-peptidase</fullName>
    </alternativeName>
    <alternativeName>
        <fullName evidence="12">Pyroglutamyl-peptidase I</fullName>
    </alternativeName>
</protein>
<dbReference type="PIRSF" id="PIRSF015592">
    <property type="entry name" value="Prld-crbxl_pptds"/>
    <property type="match status" value="1"/>
</dbReference>
<keyword evidence="7" id="KW-0963">Cytoplasm</keyword>
<comment type="catalytic activity">
    <reaction evidence="1">
        <text>Release of an N-terminal pyroglutamyl group from a polypeptide, the second amino acid generally not being Pro.</text>
        <dbReference type="EC" id="3.4.19.3"/>
    </reaction>
</comment>
<organism evidence="13 14">
    <name type="scientific">Mariniplasma anaerobium</name>
    <dbReference type="NCBI Taxonomy" id="2735436"/>
    <lineage>
        <taxon>Bacteria</taxon>
        <taxon>Bacillati</taxon>
        <taxon>Mycoplasmatota</taxon>
        <taxon>Mollicutes</taxon>
        <taxon>Acholeplasmatales</taxon>
        <taxon>Acholeplasmataceae</taxon>
        <taxon>Mariniplasma</taxon>
    </lineage>
</organism>
<dbReference type="Proteomes" id="UP000620133">
    <property type="component" value="Chromosome"/>
</dbReference>
<evidence type="ECO:0000256" key="8">
    <source>
        <dbReference type="ARBA" id="ARBA00022670"/>
    </source>
</evidence>
<evidence type="ECO:0000313" key="14">
    <source>
        <dbReference type="Proteomes" id="UP000620133"/>
    </source>
</evidence>
<dbReference type="FunFam" id="3.40.630.20:FF:000001">
    <property type="entry name" value="Pyrrolidone-carboxylate peptidase"/>
    <property type="match status" value="1"/>
</dbReference>
<dbReference type="RefSeq" id="WP_176238687.1">
    <property type="nucleotide sequence ID" value="NZ_AP024412.1"/>
</dbReference>
<dbReference type="Gene3D" id="3.40.630.20">
    <property type="entry name" value="Peptidase C15, pyroglutamyl peptidase I-like"/>
    <property type="match status" value="1"/>
</dbReference>
<dbReference type="GO" id="GO:0005829">
    <property type="term" value="C:cytosol"/>
    <property type="evidence" value="ECO:0007669"/>
    <property type="project" value="InterPro"/>
</dbReference>
<dbReference type="NCBIfam" id="TIGR00504">
    <property type="entry name" value="pyro_pdase"/>
    <property type="match status" value="1"/>
</dbReference>
<dbReference type="KEGG" id="manr:MPAN_007490"/>
<dbReference type="PRINTS" id="PR00706">
    <property type="entry name" value="PYROGLUPTASE"/>
</dbReference>
<comment type="subcellular location">
    <subcellularLocation>
        <location evidence="3">Cytoplasm</location>
    </subcellularLocation>
</comment>
<keyword evidence="8" id="KW-0645">Protease</keyword>
<dbReference type="InterPro" id="IPR000816">
    <property type="entry name" value="Peptidase_C15"/>
</dbReference>
<dbReference type="CDD" id="cd00501">
    <property type="entry name" value="Peptidase_C15"/>
    <property type="match status" value="1"/>
</dbReference>
<evidence type="ECO:0000256" key="10">
    <source>
        <dbReference type="ARBA" id="ARBA00022807"/>
    </source>
</evidence>
<evidence type="ECO:0000256" key="2">
    <source>
        <dbReference type="ARBA" id="ARBA00002280"/>
    </source>
</evidence>
<dbReference type="EMBL" id="AP024412">
    <property type="protein sequence ID" value="BCR35856.1"/>
    <property type="molecule type" value="Genomic_DNA"/>
</dbReference>
<dbReference type="SUPFAM" id="SSF53182">
    <property type="entry name" value="Pyrrolidone carboxyl peptidase (pyroglutamate aminopeptidase)"/>
    <property type="match status" value="1"/>
</dbReference>
<sequence>MKTILLTGFTPFGGESMNPSYECLKNIEDNILGYRIIKKEIETSFLNSHQQLLSYLDQYKPDAVILVGQAGGAKAIRIERIAINIQDASIEDNLGNMPIDHPIIESAPTAYFSSLPIRKIVDNLMDAGIPTVLSYCAGTFVCNHLLFNLLHYISQKEIHIPVGFIHVPYVFSQVTDKPDMYATDLDSLTKAIQIIIKTVIKESL</sequence>
<name>A0A7U9XW02_9MOLU</name>
<evidence type="ECO:0000256" key="7">
    <source>
        <dbReference type="ARBA" id="ARBA00022490"/>
    </source>
</evidence>
<comment type="similarity">
    <text evidence="4">Belongs to the peptidase C15 family.</text>
</comment>
<dbReference type="GO" id="GO:0006508">
    <property type="term" value="P:proteolysis"/>
    <property type="evidence" value="ECO:0007669"/>
    <property type="project" value="UniProtKB-KW"/>
</dbReference>
<evidence type="ECO:0000256" key="9">
    <source>
        <dbReference type="ARBA" id="ARBA00022801"/>
    </source>
</evidence>
<dbReference type="InterPro" id="IPR036440">
    <property type="entry name" value="Peptidase_C15-like_sf"/>
</dbReference>
<evidence type="ECO:0000256" key="6">
    <source>
        <dbReference type="ARBA" id="ARBA00019191"/>
    </source>
</evidence>
<dbReference type="Pfam" id="PF01470">
    <property type="entry name" value="Peptidase_C15"/>
    <property type="match status" value="1"/>
</dbReference>